<feature type="compositionally biased region" description="Polar residues" evidence="1">
    <location>
        <begin position="71"/>
        <end position="85"/>
    </location>
</feature>
<evidence type="ECO:0000256" key="1">
    <source>
        <dbReference type="SAM" id="MobiDB-lite"/>
    </source>
</evidence>
<evidence type="ECO:0000313" key="4">
    <source>
        <dbReference type="Proteomes" id="UP001341444"/>
    </source>
</evidence>
<feature type="chain" id="PRO_5046080271" evidence="2">
    <location>
        <begin position="27"/>
        <end position="265"/>
    </location>
</feature>
<sequence>MNHSKKALFTSLIVASSVLFVGCAHTNTSVASDNKVAVEKHTNSEDQTKSESSKEATAEQTAAVEKKDNATKTTTARNHVTANQDKATKIDTNDSVQTKKAPVSSLTFHIEEKGKYTPQFPSSWKTSSSSPYQAAIDGRGENAGEEGQGTILVENTDTEHTTLYSLTGAVANSQTPKFVEWKNNHILYVIIGYPYGTISEGGNLYELNIDTHALTPVIINLPKKEEIISVYKNSNNVFMYKKNVYTDDNFTKSYIVEGKVPEGQN</sequence>
<feature type="signal peptide" evidence="2">
    <location>
        <begin position="1"/>
        <end position="26"/>
    </location>
</feature>
<protein>
    <submittedName>
        <fullName evidence="3">DUF4652 domain-containing protein</fullName>
    </submittedName>
</protein>
<name>A0ABU6MD72_9BACI</name>
<dbReference type="Gene3D" id="2.40.128.660">
    <property type="entry name" value="Uncharacterised protein PF15525, DUF4652"/>
    <property type="match status" value="1"/>
</dbReference>
<dbReference type="InterPro" id="IPR028102">
    <property type="entry name" value="DUF4652"/>
</dbReference>
<feature type="compositionally biased region" description="Basic and acidic residues" evidence="1">
    <location>
        <begin position="36"/>
        <end position="57"/>
    </location>
</feature>
<comment type="caution">
    <text evidence="3">The sequence shown here is derived from an EMBL/GenBank/DDBJ whole genome shotgun (WGS) entry which is preliminary data.</text>
</comment>
<organism evidence="3 4">
    <name type="scientific">Heyndrickxia acidicola</name>
    <dbReference type="NCBI Taxonomy" id="209389"/>
    <lineage>
        <taxon>Bacteria</taxon>
        <taxon>Bacillati</taxon>
        <taxon>Bacillota</taxon>
        <taxon>Bacilli</taxon>
        <taxon>Bacillales</taxon>
        <taxon>Bacillaceae</taxon>
        <taxon>Heyndrickxia</taxon>
    </lineage>
</organism>
<gene>
    <name evidence="3" type="ORF">P4T90_04595</name>
</gene>
<proteinExistence type="predicted"/>
<dbReference type="Proteomes" id="UP001341444">
    <property type="component" value="Unassembled WGS sequence"/>
</dbReference>
<accession>A0ABU6MD72</accession>
<dbReference type="RefSeq" id="WP_066265942.1">
    <property type="nucleotide sequence ID" value="NZ_JARMAB010000006.1"/>
</dbReference>
<dbReference type="Pfam" id="PF15525">
    <property type="entry name" value="DUF4652"/>
    <property type="match status" value="1"/>
</dbReference>
<dbReference type="EMBL" id="JARMAB010000006">
    <property type="protein sequence ID" value="MED1202368.1"/>
    <property type="molecule type" value="Genomic_DNA"/>
</dbReference>
<dbReference type="PROSITE" id="PS51257">
    <property type="entry name" value="PROKAR_LIPOPROTEIN"/>
    <property type="match status" value="1"/>
</dbReference>
<keyword evidence="4" id="KW-1185">Reference proteome</keyword>
<reference evidence="3 4" key="1">
    <citation type="submission" date="2023-03" db="EMBL/GenBank/DDBJ databases">
        <title>Bacillus Genome Sequencing.</title>
        <authorList>
            <person name="Dunlap C."/>
        </authorList>
    </citation>
    <scope>NUCLEOTIDE SEQUENCE [LARGE SCALE GENOMIC DNA]</scope>
    <source>
        <strain evidence="3 4">B-23453</strain>
    </source>
</reference>
<evidence type="ECO:0000256" key="2">
    <source>
        <dbReference type="SAM" id="SignalP"/>
    </source>
</evidence>
<evidence type="ECO:0000313" key="3">
    <source>
        <dbReference type="EMBL" id="MED1202368.1"/>
    </source>
</evidence>
<keyword evidence="2" id="KW-0732">Signal</keyword>
<feature type="region of interest" description="Disordered" evidence="1">
    <location>
        <begin position="35"/>
        <end position="96"/>
    </location>
</feature>